<sequence>MPVRPSRRTVLGSAGLLAAATALPLGTSNAHAAPVAIAAAPEAPLIPAPQQWTPASGEFLFDSRSRLVVDSAHQTALAQAAATLSDDLLVTTGIRYTPVQASAPAAGDVFLTLGSTDTQLGTEGYLMTVGSSLRIQARTATGAFFGTRTFLQFLRRSARVPAGTIRDWPKHKERGLLVSNAPAKVSVSFWQQQIRELAYLKLNMVWFVVGYPHAPLAEMQQVAEYARRYHLTVVPMFGVPSHMDYDLPNRPDLQVPGRPTDLHIGKDAAYTWTRDKLAPLVQGMQSPWWHTAADEFLAGSDVPEWDRNFLAYARAHYGADASSFDTFSGFINYVRGLVQPQGKRLRMWNDTYLTWRNVPVERDVVIEHWVHWGRPASQLIADGHELQNCHLDYTYYDNWAGGHQLDAAKIYEQFRLGQFDGSPAIADDHPKITGSKLHVWLGFSGNDPEQTIIDKLYAPERSLAQLLWGSPKTASTYAAFAPIIDAVGKAPGNVAPPASTATVRSAVTATADQRLFAISTDSNVITTSFANGAWRPWSAVTTGYAAGKARANAAVTEFGGRLFTTAPDGRVLSTYFDPAIPSNGGWHDWMSIAGGFYDGKSGANAVVTPSFVNGDVPQLFTIAPDGRVMSAFHQPSTIPTNGGWSGWFDIPGGFFDGRTAAGASVATAGSQIYTVAPDGHVMSTFWLASQPANGGWANWFAIPTGHADGRVAANTPITVAAVSGHTQLFAIAPDRQVISTFWSADLPTNGGWHEWFAIPTGHANGVVAPNTRVVATTINDHPQLFAIGSDRHVMSTFWSADIPTNGGWHEWFAIPTGYHDGLVAPNAWLAASVVNGKPTLTTATDDNRVGTTSWTEGGANGGWSAWATIQGGYNDGRLRA</sequence>
<dbReference type="InterPro" id="IPR015882">
    <property type="entry name" value="HEX_bac_N"/>
</dbReference>
<dbReference type="InterPro" id="IPR015883">
    <property type="entry name" value="Glyco_hydro_20_cat"/>
</dbReference>
<evidence type="ECO:0000256" key="3">
    <source>
        <dbReference type="ARBA" id="ARBA00023295"/>
    </source>
</evidence>
<comment type="caution">
    <text evidence="7">The sequence shown here is derived from an EMBL/GenBank/DDBJ whole genome shotgun (WGS) entry which is preliminary data.</text>
</comment>
<protein>
    <submittedName>
        <fullName evidence="7">Glycoside hydrolase family 20 zincin-like fold domain-containing protein</fullName>
    </submittedName>
</protein>
<dbReference type="Gene3D" id="3.20.20.80">
    <property type="entry name" value="Glycosidases"/>
    <property type="match status" value="1"/>
</dbReference>
<feature type="signal peptide" evidence="4">
    <location>
        <begin position="1"/>
        <end position="32"/>
    </location>
</feature>
<evidence type="ECO:0000259" key="5">
    <source>
        <dbReference type="Pfam" id="PF00728"/>
    </source>
</evidence>
<keyword evidence="4" id="KW-0732">Signal</keyword>
<keyword evidence="3" id="KW-0326">Glycosidase</keyword>
<accession>A0ABV7YB51</accession>
<reference evidence="8" key="1">
    <citation type="journal article" date="2019" name="Int. J. Syst. Evol. Microbiol.">
        <title>The Global Catalogue of Microorganisms (GCM) 10K type strain sequencing project: providing services to taxonomists for standard genome sequencing and annotation.</title>
        <authorList>
            <consortium name="The Broad Institute Genomics Platform"/>
            <consortium name="The Broad Institute Genome Sequencing Center for Infectious Disease"/>
            <person name="Wu L."/>
            <person name="Ma J."/>
        </authorList>
    </citation>
    <scope>NUCLEOTIDE SEQUENCE [LARGE SCALE GENOMIC DNA]</scope>
    <source>
        <strain evidence="8">CGMCC 4.7241</strain>
    </source>
</reference>
<gene>
    <name evidence="7" type="ORF">ACFOUW_11205</name>
</gene>
<dbReference type="Pfam" id="PF02838">
    <property type="entry name" value="Glyco_hydro_20b"/>
    <property type="match status" value="1"/>
</dbReference>
<dbReference type="PANTHER" id="PTHR43678:SF1">
    <property type="entry name" value="BETA-N-ACETYLHEXOSAMINIDASE"/>
    <property type="match status" value="1"/>
</dbReference>
<keyword evidence="8" id="KW-1185">Reference proteome</keyword>
<proteinExistence type="inferred from homology"/>
<dbReference type="Gene3D" id="2.120.10.70">
    <property type="entry name" value="Fucose-specific lectin"/>
    <property type="match status" value="1"/>
</dbReference>
<dbReference type="InterPro" id="IPR006311">
    <property type="entry name" value="TAT_signal"/>
</dbReference>
<evidence type="ECO:0000259" key="6">
    <source>
        <dbReference type="Pfam" id="PF02838"/>
    </source>
</evidence>
<dbReference type="Pfam" id="PF00728">
    <property type="entry name" value="Glyco_hydro_20"/>
    <property type="match status" value="1"/>
</dbReference>
<comment type="similarity">
    <text evidence="1">Belongs to the glycosyl hydrolase 20 family.</text>
</comment>
<dbReference type="PROSITE" id="PS51318">
    <property type="entry name" value="TAT"/>
    <property type="match status" value="1"/>
</dbReference>
<dbReference type="Proteomes" id="UP001595699">
    <property type="component" value="Unassembled WGS sequence"/>
</dbReference>
<dbReference type="InterPro" id="IPR017853">
    <property type="entry name" value="GH"/>
</dbReference>
<dbReference type="PANTHER" id="PTHR43678">
    <property type="entry name" value="PUTATIVE (AFU_ORTHOLOGUE AFUA_2G00640)-RELATED"/>
    <property type="match status" value="1"/>
</dbReference>
<organism evidence="7 8">
    <name type="scientific">Tenggerimyces flavus</name>
    <dbReference type="NCBI Taxonomy" id="1708749"/>
    <lineage>
        <taxon>Bacteria</taxon>
        <taxon>Bacillati</taxon>
        <taxon>Actinomycetota</taxon>
        <taxon>Actinomycetes</taxon>
        <taxon>Propionibacteriales</taxon>
        <taxon>Nocardioidaceae</taxon>
        <taxon>Tenggerimyces</taxon>
    </lineage>
</organism>
<feature type="chain" id="PRO_5045495309" evidence="4">
    <location>
        <begin position="33"/>
        <end position="880"/>
    </location>
</feature>
<dbReference type="InterPro" id="IPR052764">
    <property type="entry name" value="GH20_Enzymes"/>
</dbReference>
<evidence type="ECO:0000256" key="2">
    <source>
        <dbReference type="ARBA" id="ARBA00022801"/>
    </source>
</evidence>
<dbReference type="InterPro" id="IPR029018">
    <property type="entry name" value="Hex-like_dom2"/>
</dbReference>
<evidence type="ECO:0000313" key="7">
    <source>
        <dbReference type="EMBL" id="MFC3761408.1"/>
    </source>
</evidence>
<evidence type="ECO:0000256" key="1">
    <source>
        <dbReference type="ARBA" id="ARBA00006285"/>
    </source>
</evidence>
<dbReference type="SUPFAM" id="SSF89372">
    <property type="entry name" value="Fucose-specific lectin"/>
    <property type="match status" value="2"/>
</dbReference>
<dbReference type="SUPFAM" id="SSF51445">
    <property type="entry name" value="(Trans)glycosidases"/>
    <property type="match status" value="1"/>
</dbReference>
<dbReference type="EMBL" id="JBHRZH010000008">
    <property type="protein sequence ID" value="MFC3761408.1"/>
    <property type="molecule type" value="Genomic_DNA"/>
</dbReference>
<name>A0ABV7YB51_9ACTN</name>
<evidence type="ECO:0000256" key="4">
    <source>
        <dbReference type="SAM" id="SignalP"/>
    </source>
</evidence>
<dbReference type="Gene3D" id="3.30.379.10">
    <property type="entry name" value="Chitobiase/beta-hexosaminidase domain 2-like"/>
    <property type="match status" value="1"/>
</dbReference>
<dbReference type="RefSeq" id="WP_205118472.1">
    <property type="nucleotide sequence ID" value="NZ_JAFBCM010000001.1"/>
</dbReference>
<feature type="domain" description="Glycoside hydrolase family 20 catalytic" evidence="5">
    <location>
        <begin position="218"/>
        <end position="407"/>
    </location>
</feature>
<keyword evidence="2" id="KW-0378">Hydrolase</keyword>
<dbReference type="SUPFAM" id="SSF55545">
    <property type="entry name" value="beta-N-acetylhexosaminidase-like domain"/>
    <property type="match status" value="1"/>
</dbReference>
<feature type="domain" description="Beta-hexosaminidase bacterial type N-terminal" evidence="6">
    <location>
        <begin position="44"/>
        <end position="168"/>
    </location>
</feature>
<evidence type="ECO:0000313" key="8">
    <source>
        <dbReference type="Proteomes" id="UP001595699"/>
    </source>
</evidence>